<evidence type="ECO:0000313" key="1">
    <source>
        <dbReference type="EMBL" id="BET04427.1"/>
    </source>
</evidence>
<name>A0AAT9FYZ1_9STRE</name>
<accession>A0AAT9FYZ1</accession>
<dbReference type="RefSeq" id="WP_000054455.1">
    <property type="nucleotide sequence ID" value="NZ_AP028929.1"/>
</dbReference>
<protein>
    <submittedName>
        <fullName evidence="1">Uncharacterized protein</fullName>
    </submittedName>
</protein>
<sequence length="97" mass="11254">MSLLERMNEFIAKLESDDQEFLKDLDSQFQKYCEEKEKKNTVIPGISIQMSTMAKKNNLPSKSKCLDRTLIREKRYGKNYKSISIKSLSSYDYNGAA</sequence>
<organism evidence="1">
    <name type="scientific">Streptococcus sp. SN-1</name>
    <dbReference type="NCBI Taxonomy" id="3074854"/>
    <lineage>
        <taxon>Bacteria</taxon>
        <taxon>Bacillati</taxon>
        <taxon>Bacillota</taxon>
        <taxon>Bacilli</taxon>
        <taxon>Lactobacillales</taxon>
        <taxon>Streptococcaceae</taxon>
        <taxon>Streptococcus</taxon>
    </lineage>
</organism>
<dbReference type="EMBL" id="AP028929">
    <property type="protein sequence ID" value="BET04427.1"/>
    <property type="molecule type" value="Genomic_DNA"/>
</dbReference>
<proteinExistence type="predicted"/>
<gene>
    <name evidence="1" type="ORF">MASAN616_02900</name>
</gene>
<dbReference type="AlphaFoldDB" id="A0AAT9FYZ1"/>
<reference evidence="1" key="1">
    <citation type="submission" date="2024-06" db="EMBL/GenBank/DDBJ databases">
        <title>Whole Genome Sequence of Streptococcus sp. strain SN-1.</title>
        <authorList>
            <person name="Saito M."/>
            <person name="Kuwahara N."/>
            <person name="Senpuku H."/>
        </authorList>
    </citation>
    <scope>NUCLEOTIDE SEQUENCE</scope>
    <source>
        <strain evidence="1">SN-1</strain>
    </source>
</reference>